<dbReference type="Proteomes" id="UP000622475">
    <property type="component" value="Unassembled WGS sequence"/>
</dbReference>
<keyword evidence="1" id="KW-0732">Signal</keyword>
<proteinExistence type="predicted"/>
<evidence type="ECO:0000256" key="1">
    <source>
        <dbReference type="SAM" id="SignalP"/>
    </source>
</evidence>
<evidence type="ECO:0000313" key="2">
    <source>
        <dbReference type="EMBL" id="MBE9660872.1"/>
    </source>
</evidence>
<evidence type="ECO:0008006" key="4">
    <source>
        <dbReference type="Google" id="ProtNLM"/>
    </source>
</evidence>
<dbReference type="EMBL" id="JADFFL010000001">
    <property type="protein sequence ID" value="MBE9660872.1"/>
    <property type="molecule type" value="Genomic_DNA"/>
</dbReference>
<organism evidence="2 3">
    <name type="scientific">Mucilaginibacter myungsuensis</name>
    <dbReference type="NCBI Taxonomy" id="649104"/>
    <lineage>
        <taxon>Bacteria</taxon>
        <taxon>Pseudomonadati</taxon>
        <taxon>Bacteroidota</taxon>
        <taxon>Sphingobacteriia</taxon>
        <taxon>Sphingobacteriales</taxon>
        <taxon>Sphingobacteriaceae</taxon>
        <taxon>Mucilaginibacter</taxon>
    </lineage>
</organism>
<comment type="caution">
    <text evidence="2">The sequence shown here is derived from an EMBL/GenBank/DDBJ whole genome shotgun (WGS) entry which is preliminary data.</text>
</comment>
<evidence type="ECO:0000313" key="3">
    <source>
        <dbReference type="Proteomes" id="UP000622475"/>
    </source>
</evidence>
<feature type="signal peptide" evidence="1">
    <location>
        <begin position="1"/>
        <end position="24"/>
    </location>
</feature>
<gene>
    <name evidence="2" type="ORF">IRJ16_03170</name>
</gene>
<dbReference type="AlphaFoldDB" id="A0A929KU76"/>
<name>A0A929KU76_9SPHI</name>
<accession>A0A929KU76</accession>
<dbReference type="Gene3D" id="2.60.40.2700">
    <property type="match status" value="1"/>
</dbReference>
<sequence>MKRLITPKTLLVVLFLLAGTMAKAQVSALSDLTAGTLAVYCPTDQVKLTAASTGAASYIWKRYPGANTSGTPVTLAGTTANLTDTPTDAGYYTYVSTAVNAEGCESTVSDPAIVYVLPGISAAIVSSSPSTTQYCETAIPAGLTLTATGGKTGATVSETFAYKYQWYKNGTAITGATSNTYAFANPGDAVVGTNFAYTVRITYVIKACAETTSNAINFNVIATPGKPTIVVTP</sequence>
<protein>
    <recommendedName>
        <fullName evidence="4">Ig-like domain-containing protein</fullName>
    </recommendedName>
</protein>
<dbReference type="RefSeq" id="WP_194110060.1">
    <property type="nucleotide sequence ID" value="NZ_JADFFL010000001.1"/>
</dbReference>
<keyword evidence="3" id="KW-1185">Reference proteome</keyword>
<reference evidence="2" key="1">
    <citation type="submission" date="2020-10" db="EMBL/GenBank/DDBJ databases">
        <title>Mucilaginibacter mali sp. nov., isolated from rhizosphere soil of apple orchard.</title>
        <authorList>
            <person name="Lee J.-S."/>
            <person name="Kim H.S."/>
            <person name="Kim J.-S."/>
        </authorList>
    </citation>
    <scope>NUCLEOTIDE SEQUENCE</scope>
    <source>
        <strain evidence="2">KCTC 22746</strain>
    </source>
</reference>
<feature type="chain" id="PRO_5036689529" description="Ig-like domain-containing protein" evidence="1">
    <location>
        <begin position="25"/>
        <end position="233"/>
    </location>
</feature>